<protein>
    <submittedName>
        <fullName evidence="1">Uncharacterized protein</fullName>
    </submittedName>
</protein>
<proteinExistence type="predicted"/>
<gene>
    <name evidence="1" type="ORF">CB0940_05327</name>
</gene>
<dbReference type="AlphaFoldDB" id="A0A2G5HXS4"/>
<accession>A0A2G5HXS4</accession>
<comment type="caution">
    <text evidence="1">The sequence shown here is derived from an EMBL/GenBank/DDBJ whole genome shotgun (WGS) entry which is preliminary data.</text>
</comment>
<name>A0A2G5HXS4_CERBT</name>
<reference evidence="1 2" key="1">
    <citation type="submission" date="2015-10" db="EMBL/GenBank/DDBJ databases">
        <title>The cercosporin biosynthetic gene cluster was horizontally transferred to several fungal lineages and shown to be expanded in Cercospora beticola based on microsynteny with recipient genomes.</title>
        <authorList>
            <person name="De Jonge R."/>
            <person name="Ebert M.K."/>
            <person name="Suttle J.C."/>
            <person name="Jurick Ii W.M."/>
            <person name="Secor G.A."/>
            <person name="Thomma B.P."/>
            <person name="Van De Peer Y."/>
            <person name="Bolton M.D."/>
        </authorList>
    </citation>
    <scope>NUCLEOTIDE SEQUENCE [LARGE SCALE GENOMIC DNA]</scope>
    <source>
        <strain evidence="1 2">09-40</strain>
    </source>
</reference>
<dbReference type="Proteomes" id="UP000230605">
    <property type="component" value="Chromosome 2"/>
</dbReference>
<organism evidence="1 2">
    <name type="scientific">Cercospora beticola</name>
    <name type="common">Sugarbeet leaf spot fungus</name>
    <dbReference type="NCBI Taxonomy" id="122368"/>
    <lineage>
        <taxon>Eukaryota</taxon>
        <taxon>Fungi</taxon>
        <taxon>Dikarya</taxon>
        <taxon>Ascomycota</taxon>
        <taxon>Pezizomycotina</taxon>
        <taxon>Dothideomycetes</taxon>
        <taxon>Dothideomycetidae</taxon>
        <taxon>Mycosphaerellales</taxon>
        <taxon>Mycosphaerellaceae</taxon>
        <taxon>Cercospora</taxon>
    </lineage>
</organism>
<evidence type="ECO:0000313" key="2">
    <source>
        <dbReference type="Proteomes" id="UP000230605"/>
    </source>
</evidence>
<evidence type="ECO:0000313" key="1">
    <source>
        <dbReference type="EMBL" id="PIA97301.1"/>
    </source>
</evidence>
<sequence length="172" mass="19026">MQLTVVDICLRCLASSTMNNERSLSTGPHFALTTDSIFLEPHRHSKPFEDRFDDSHSVRKRYLVLVNGSQNNTGSMGKQTSSSTQAGVANDFGHQITNILISVSRARAWCDMSKDCPIFRHDSDRGATIESFCCKELQVSGPGTGSDFVNWNEDRVISVSNLLKSDCHLVSV</sequence>
<dbReference type="EMBL" id="LKMD01000102">
    <property type="protein sequence ID" value="PIA97301.1"/>
    <property type="molecule type" value="Genomic_DNA"/>
</dbReference>